<gene>
    <name evidence="2" type="ORF">ISN45_At05g052180</name>
</gene>
<keyword evidence="1" id="KW-1133">Transmembrane helix</keyword>
<protein>
    <submittedName>
        <fullName evidence="2">Uncharacterized protein</fullName>
    </submittedName>
</protein>
<keyword evidence="3" id="KW-1185">Reference proteome</keyword>
<sequence>MTKIGFYLATYATIYIILSLGLLATAARENLHHQCLCESPSKCDCFPTTPTPPTSVNKSRKGGPLCTTDGDCKHFCRPKKGVCNIDFETCICQ</sequence>
<accession>A0A8T2D7G7</accession>
<evidence type="ECO:0000313" key="2">
    <source>
        <dbReference type="EMBL" id="KAG7606290.1"/>
    </source>
</evidence>
<reference evidence="2 3" key="1">
    <citation type="submission" date="2020-12" db="EMBL/GenBank/DDBJ databases">
        <title>Concerted genomic and epigenomic changes stabilize Arabidopsis allopolyploids.</title>
        <authorList>
            <person name="Chen Z."/>
        </authorList>
    </citation>
    <scope>NUCLEOTIDE SEQUENCE [LARGE SCALE GENOMIC DNA]</scope>
    <source>
        <strain evidence="2">Allo738</strain>
        <tissue evidence="2">Leaf</tissue>
    </source>
</reference>
<proteinExistence type="predicted"/>
<evidence type="ECO:0000256" key="1">
    <source>
        <dbReference type="SAM" id="Phobius"/>
    </source>
</evidence>
<dbReference type="Proteomes" id="UP000694240">
    <property type="component" value="Chromosome 5"/>
</dbReference>
<feature type="transmembrane region" description="Helical" evidence="1">
    <location>
        <begin position="6"/>
        <end position="24"/>
    </location>
</feature>
<dbReference type="AlphaFoldDB" id="A0A8T2D7G7"/>
<comment type="caution">
    <text evidence="2">The sequence shown here is derived from an EMBL/GenBank/DDBJ whole genome shotgun (WGS) entry which is preliminary data.</text>
</comment>
<keyword evidence="1" id="KW-0812">Transmembrane</keyword>
<name>A0A8T2D7G7_9BRAS</name>
<evidence type="ECO:0000313" key="3">
    <source>
        <dbReference type="Proteomes" id="UP000694240"/>
    </source>
</evidence>
<dbReference type="EMBL" id="JAEFBK010000005">
    <property type="protein sequence ID" value="KAG7606290.1"/>
    <property type="molecule type" value="Genomic_DNA"/>
</dbReference>
<keyword evidence="1" id="KW-0472">Membrane</keyword>
<organism evidence="2 3">
    <name type="scientific">Arabidopsis thaliana x Arabidopsis arenosa</name>
    <dbReference type="NCBI Taxonomy" id="1240361"/>
    <lineage>
        <taxon>Eukaryota</taxon>
        <taxon>Viridiplantae</taxon>
        <taxon>Streptophyta</taxon>
        <taxon>Embryophyta</taxon>
        <taxon>Tracheophyta</taxon>
        <taxon>Spermatophyta</taxon>
        <taxon>Magnoliopsida</taxon>
        <taxon>eudicotyledons</taxon>
        <taxon>Gunneridae</taxon>
        <taxon>Pentapetalae</taxon>
        <taxon>rosids</taxon>
        <taxon>malvids</taxon>
        <taxon>Brassicales</taxon>
        <taxon>Brassicaceae</taxon>
        <taxon>Camelineae</taxon>
        <taxon>Arabidopsis</taxon>
    </lineage>
</organism>